<name>A0A5C7BAI9_9FLAO</name>
<gene>
    <name evidence="2" type="ORF">ES692_02185</name>
</gene>
<reference evidence="2 3" key="1">
    <citation type="submission" date="2019-08" db="EMBL/GenBank/DDBJ databases">
        <title>Genome of Psychroserpens burtonensis ACAM 167.</title>
        <authorList>
            <person name="Bowman J.P."/>
        </authorList>
    </citation>
    <scope>NUCLEOTIDE SEQUENCE [LARGE SCALE GENOMIC DNA]</scope>
    <source>
        <strain evidence="2 3">ACAM 167</strain>
    </source>
</reference>
<evidence type="ECO:0000313" key="3">
    <source>
        <dbReference type="Proteomes" id="UP000321938"/>
    </source>
</evidence>
<dbReference type="EMBL" id="VOSB01000003">
    <property type="protein sequence ID" value="TXE19584.1"/>
    <property type="molecule type" value="Genomic_DNA"/>
</dbReference>
<sequence>MKIKFIRSLFVIIAIMSFQSCENESLDSDFTENANDGTDGDSTNNGGTDGDVGESSGDYWPRAIGNIWNFNDTFYGDTTYNMISTETIDDNLYYKFDQLMNQESWLRKTGDSYYIRAAVQSFPIEGYEVATTYLTIKMLKDSAQIGETWTNNVNYTITYVPITEGLPEIPAINIDAVYDLEMMGRDLTRTVGDVTFENVLHVELNLSSGQVSSTVDYYYAKDVGLIEFVGDQSSGALLSYTLN</sequence>
<feature type="region of interest" description="Disordered" evidence="1">
    <location>
        <begin position="29"/>
        <end position="55"/>
    </location>
</feature>
<evidence type="ECO:0000256" key="1">
    <source>
        <dbReference type="SAM" id="MobiDB-lite"/>
    </source>
</evidence>
<proteinExistence type="predicted"/>
<evidence type="ECO:0000313" key="2">
    <source>
        <dbReference type="EMBL" id="TXE19584.1"/>
    </source>
</evidence>
<dbReference type="RefSeq" id="WP_037052853.1">
    <property type="nucleotide sequence ID" value="NZ_VOSB01000003.1"/>
</dbReference>
<dbReference type="Proteomes" id="UP000321938">
    <property type="component" value="Unassembled WGS sequence"/>
</dbReference>
<keyword evidence="3" id="KW-1185">Reference proteome</keyword>
<dbReference type="PROSITE" id="PS51257">
    <property type="entry name" value="PROKAR_LIPOPROTEIN"/>
    <property type="match status" value="1"/>
</dbReference>
<protein>
    <submittedName>
        <fullName evidence="2">Uncharacterized protein</fullName>
    </submittedName>
</protein>
<dbReference type="AlphaFoldDB" id="A0A5C7BAI9"/>
<feature type="compositionally biased region" description="Low complexity" evidence="1">
    <location>
        <begin position="35"/>
        <end position="46"/>
    </location>
</feature>
<comment type="caution">
    <text evidence="2">The sequence shown here is derived from an EMBL/GenBank/DDBJ whole genome shotgun (WGS) entry which is preliminary data.</text>
</comment>
<accession>A0A5C7BAI9</accession>
<dbReference type="OrthoDB" id="705385at2"/>
<organism evidence="2 3">
    <name type="scientific">Psychroserpens burtonensis</name>
    <dbReference type="NCBI Taxonomy" id="49278"/>
    <lineage>
        <taxon>Bacteria</taxon>
        <taxon>Pseudomonadati</taxon>
        <taxon>Bacteroidota</taxon>
        <taxon>Flavobacteriia</taxon>
        <taxon>Flavobacteriales</taxon>
        <taxon>Flavobacteriaceae</taxon>
        <taxon>Psychroserpens</taxon>
    </lineage>
</organism>